<keyword evidence="3" id="KW-0132">Cell division</keyword>
<dbReference type="SMART" id="SM01332">
    <property type="entry name" value="Cyclin_C"/>
    <property type="match status" value="1"/>
</dbReference>
<dbReference type="InterPro" id="IPR048258">
    <property type="entry name" value="Cyclins_cyclin-box"/>
</dbReference>
<dbReference type="Gene3D" id="1.10.472.10">
    <property type="entry name" value="Cyclin-like"/>
    <property type="match status" value="2"/>
</dbReference>
<feature type="domain" description="Cyclin-like" evidence="8">
    <location>
        <begin position="231"/>
        <end position="319"/>
    </location>
</feature>
<evidence type="ECO:0000256" key="4">
    <source>
        <dbReference type="ARBA" id="ARBA00023127"/>
    </source>
</evidence>
<evidence type="ECO:0000313" key="11">
    <source>
        <dbReference type="RefSeq" id="XP_024922914.3"/>
    </source>
</evidence>
<dbReference type="RefSeq" id="XP_024922914.3">
    <property type="nucleotide sequence ID" value="XM_025067146.3"/>
</dbReference>
<dbReference type="InterPro" id="IPR039361">
    <property type="entry name" value="Cyclin"/>
</dbReference>
<reference evidence="11" key="1">
    <citation type="submission" date="2025-08" db="UniProtKB">
        <authorList>
            <consortium name="RefSeq"/>
        </authorList>
    </citation>
    <scope>IDENTIFICATION</scope>
    <source>
        <tissue evidence="11">Seedling</tissue>
    </source>
</reference>
<dbReference type="Pfam" id="PF00134">
    <property type="entry name" value="Cyclin_N"/>
    <property type="match status" value="1"/>
</dbReference>
<organism evidence="10 11">
    <name type="scientific">Ziziphus jujuba</name>
    <name type="common">Chinese jujube</name>
    <name type="synonym">Ziziphus sativa</name>
    <dbReference type="NCBI Taxonomy" id="326968"/>
    <lineage>
        <taxon>Eukaryota</taxon>
        <taxon>Viridiplantae</taxon>
        <taxon>Streptophyta</taxon>
        <taxon>Embryophyta</taxon>
        <taxon>Tracheophyta</taxon>
        <taxon>Spermatophyta</taxon>
        <taxon>Magnoliopsida</taxon>
        <taxon>eudicotyledons</taxon>
        <taxon>Gunneridae</taxon>
        <taxon>Pentapetalae</taxon>
        <taxon>rosids</taxon>
        <taxon>fabids</taxon>
        <taxon>Rosales</taxon>
        <taxon>Rhamnaceae</taxon>
        <taxon>Paliureae</taxon>
        <taxon>Ziziphus</taxon>
    </lineage>
</organism>
<evidence type="ECO:0000259" key="8">
    <source>
        <dbReference type="SMART" id="SM00385"/>
    </source>
</evidence>
<dbReference type="PANTHER" id="PTHR10177">
    <property type="entry name" value="CYCLINS"/>
    <property type="match status" value="1"/>
</dbReference>
<keyword evidence="10" id="KW-1185">Reference proteome</keyword>
<comment type="subunit">
    <text evidence="2">Interacts with the CDC2 protein kinase to form a serine/threonine kinase holoenzyme complex also known as maturation promoting factor (MPF). The cyclin subunit imparts substrate specificity to the complex.</text>
</comment>
<evidence type="ECO:0000256" key="5">
    <source>
        <dbReference type="ARBA" id="ARBA00023306"/>
    </source>
</evidence>
<gene>
    <name evidence="11" type="primary">LOC107420530</name>
</gene>
<evidence type="ECO:0000259" key="9">
    <source>
        <dbReference type="SMART" id="SM01332"/>
    </source>
</evidence>
<evidence type="ECO:0000256" key="7">
    <source>
        <dbReference type="RuleBase" id="RU000383"/>
    </source>
</evidence>
<evidence type="ECO:0000256" key="1">
    <source>
        <dbReference type="ARBA" id="ARBA00006955"/>
    </source>
</evidence>
<dbReference type="InterPro" id="IPR006671">
    <property type="entry name" value="Cyclin_N"/>
</dbReference>
<evidence type="ECO:0000256" key="2">
    <source>
        <dbReference type="ARBA" id="ARBA00011177"/>
    </source>
</evidence>
<dbReference type="FunFam" id="1.10.472.10:FF:000013">
    <property type="entry name" value="Cyclin A1"/>
    <property type="match status" value="1"/>
</dbReference>
<feature type="domain" description="Cyclin C-terminal" evidence="9">
    <location>
        <begin position="227"/>
        <end position="350"/>
    </location>
</feature>
<name>A0A6P6FLF6_ZIZJJ</name>
<accession>A0A6P6FLF6</accession>
<dbReference type="SMART" id="SM00385">
    <property type="entry name" value="CYCLIN"/>
    <property type="match status" value="2"/>
</dbReference>
<dbReference type="InParanoid" id="A0A6P6FLF6"/>
<dbReference type="InterPro" id="IPR004367">
    <property type="entry name" value="Cyclin_C-dom"/>
</dbReference>
<evidence type="ECO:0000256" key="3">
    <source>
        <dbReference type="ARBA" id="ARBA00022618"/>
    </source>
</evidence>
<evidence type="ECO:0000313" key="10">
    <source>
        <dbReference type="Proteomes" id="UP001652623"/>
    </source>
</evidence>
<dbReference type="CDD" id="cd20506">
    <property type="entry name" value="CYCLIN_AtCycA-like_rpt2"/>
    <property type="match status" value="1"/>
</dbReference>
<dbReference type="KEGG" id="zju:107420530"/>
<dbReference type="GO" id="GO:0051301">
    <property type="term" value="P:cell division"/>
    <property type="evidence" value="ECO:0007669"/>
    <property type="project" value="UniProtKB-KW"/>
</dbReference>
<keyword evidence="5" id="KW-0131">Cell cycle</keyword>
<sequence>MESIAMAEQEKSVRITRAAAKKRAAAAMAVELQLFGKRLVLGDVTNLNNVDQNHTPGFAPHKRKCKTKPEVNKPLTTQEVFANDDDPQFCVPYASDIYQYLLKMEADPKRRPLPDYMEKIQKDVNANMRGVLVDWLVEVAEEYKLLSITLHLSISYIDRFLSMNVLSRKSLQLLGVSSMLIASKYEEISPPNVVDFCNMTDQTYTKDEVVKMEADILKTLKFEMGNPTVQMFLRQFTDVSLQLYNVPNAQFEFLCCYLADLSLLDYKCVKFLPSLVAASVVFLARFLIHPKMHPWCRILQECCGYKASDLKECVLAIHDLYLSRRGGSLQAIREKYRHRKFKSVANMPSPPEIPGFCFEGVKE</sequence>
<feature type="domain" description="Cyclin-like" evidence="8">
    <location>
        <begin position="134"/>
        <end position="218"/>
    </location>
</feature>
<dbReference type="Proteomes" id="UP001652623">
    <property type="component" value="Chromosome 5"/>
</dbReference>
<evidence type="ECO:0000256" key="6">
    <source>
        <dbReference type="ARBA" id="ARBA00032263"/>
    </source>
</evidence>
<protein>
    <recommendedName>
        <fullName evidence="6">B-like cyclin</fullName>
    </recommendedName>
</protein>
<dbReference type="AlphaFoldDB" id="A0A6P6FLF6"/>
<dbReference type="Pfam" id="PF02984">
    <property type="entry name" value="Cyclin_C"/>
    <property type="match status" value="1"/>
</dbReference>
<dbReference type="InterPro" id="IPR013763">
    <property type="entry name" value="Cyclin-like_dom"/>
</dbReference>
<proteinExistence type="inferred from homology"/>
<dbReference type="SUPFAM" id="SSF47954">
    <property type="entry name" value="Cyclin-like"/>
    <property type="match status" value="2"/>
</dbReference>
<dbReference type="InterPro" id="IPR036915">
    <property type="entry name" value="Cyclin-like_sf"/>
</dbReference>
<keyword evidence="4 7" id="KW-0195">Cyclin</keyword>
<dbReference type="PROSITE" id="PS00292">
    <property type="entry name" value="CYCLINS"/>
    <property type="match status" value="1"/>
</dbReference>
<dbReference type="GeneID" id="107420530"/>
<comment type="similarity">
    <text evidence="1">Belongs to the cyclin family. Cyclin AB subfamily.</text>
</comment>